<dbReference type="EMBL" id="CM042888">
    <property type="protein sequence ID" value="KAI4325249.1"/>
    <property type="molecule type" value="Genomic_DNA"/>
</dbReference>
<name>A0ACB9MP87_9MYRT</name>
<organism evidence="1 2">
    <name type="scientific">Melastoma candidum</name>
    <dbReference type="NCBI Taxonomy" id="119954"/>
    <lineage>
        <taxon>Eukaryota</taxon>
        <taxon>Viridiplantae</taxon>
        <taxon>Streptophyta</taxon>
        <taxon>Embryophyta</taxon>
        <taxon>Tracheophyta</taxon>
        <taxon>Spermatophyta</taxon>
        <taxon>Magnoliopsida</taxon>
        <taxon>eudicotyledons</taxon>
        <taxon>Gunneridae</taxon>
        <taxon>Pentapetalae</taxon>
        <taxon>rosids</taxon>
        <taxon>malvids</taxon>
        <taxon>Myrtales</taxon>
        <taxon>Melastomataceae</taxon>
        <taxon>Melastomatoideae</taxon>
        <taxon>Melastomateae</taxon>
        <taxon>Melastoma</taxon>
    </lineage>
</organism>
<evidence type="ECO:0000313" key="1">
    <source>
        <dbReference type="EMBL" id="KAI4325249.1"/>
    </source>
</evidence>
<sequence length="100" mass="10825">MSVNDTTPSSNPWSSSSTTQTRWTCFAIALSMTSASEDSSVQVTGSLGRGPSPEGGYRGLFEIFSVKSSAEIGSHVFSVERWQPLRSVAENVPRIFLPRP</sequence>
<protein>
    <submittedName>
        <fullName evidence="1">Uncharacterized protein</fullName>
    </submittedName>
</protein>
<proteinExistence type="predicted"/>
<dbReference type="Proteomes" id="UP001057402">
    <property type="component" value="Chromosome 9"/>
</dbReference>
<keyword evidence="2" id="KW-1185">Reference proteome</keyword>
<accession>A0ACB9MP87</accession>
<gene>
    <name evidence="1" type="ORF">MLD38_030663</name>
</gene>
<reference evidence="2" key="1">
    <citation type="journal article" date="2023" name="Front. Plant Sci.">
        <title>Chromosomal-level genome assembly of Melastoma candidum provides insights into trichome evolution.</title>
        <authorList>
            <person name="Zhong Y."/>
            <person name="Wu W."/>
            <person name="Sun C."/>
            <person name="Zou P."/>
            <person name="Liu Y."/>
            <person name="Dai S."/>
            <person name="Zhou R."/>
        </authorList>
    </citation>
    <scope>NUCLEOTIDE SEQUENCE [LARGE SCALE GENOMIC DNA]</scope>
</reference>
<evidence type="ECO:0000313" key="2">
    <source>
        <dbReference type="Proteomes" id="UP001057402"/>
    </source>
</evidence>
<comment type="caution">
    <text evidence="1">The sequence shown here is derived from an EMBL/GenBank/DDBJ whole genome shotgun (WGS) entry which is preliminary data.</text>
</comment>